<reference evidence="2 3" key="1">
    <citation type="submission" date="2020-10" db="EMBL/GenBank/DDBJ databases">
        <title>Mucilaginibacter mali sp. nov., isolated from rhizosphere soil of apple orchard.</title>
        <authorList>
            <person name="Lee J.-S."/>
            <person name="Kim H.S."/>
            <person name="Kim J.-S."/>
        </authorList>
    </citation>
    <scope>NUCLEOTIDE SEQUENCE [LARGE SCALE GENOMIC DNA]</scope>
    <source>
        <strain evidence="2 3">KCTC 23157</strain>
    </source>
</reference>
<comment type="caution">
    <text evidence="2">The sequence shown here is derived from an EMBL/GenBank/DDBJ whole genome shotgun (WGS) entry which is preliminary data.</text>
</comment>
<evidence type="ECO:0000313" key="2">
    <source>
        <dbReference type="EMBL" id="MBE9666234.1"/>
    </source>
</evidence>
<gene>
    <name evidence="2" type="ORF">IRJ18_07665</name>
</gene>
<feature type="chain" id="PRO_5045990768" evidence="1">
    <location>
        <begin position="20"/>
        <end position="88"/>
    </location>
</feature>
<protein>
    <submittedName>
        <fullName evidence="2">Uncharacterized protein</fullName>
    </submittedName>
</protein>
<name>A0ABR9XGN5_9SPHI</name>
<proteinExistence type="predicted"/>
<evidence type="ECO:0000313" key="3">
    <source>
        <dbReference type="Proteomes" id="UP000632774"/>
    </source>
</evidence>
<dbReference type="EMBL" id="JADFFM010000001">
    <property type="protein sequence ID" value="MBE9666234.1"/>
    <property type="molecule type" value="Genomic_DNA"/>
</dbReference>
<feature type="signal peptide" evidence="1">
    <location>
        <begin position="1"/>
        <end position="19"/>
    </location>
</feature>
<dbReference type="RefSeq" id="WP_194105603.1">
    <property type="nucleotide sequence ID" value="NZ_JADFFM010000001.1"/>
</dbReference>
<accession>A0ABR9XGN5</accession>
<organism evidence="2 3">
    <name type="scientific">Mucilaginibacter boryungensis</name>
    <dbReference type="NCBI Taxonomy" id="768480"/>
    <lineage>
        <taxon>Bacteria</taxon>
        <taxon>Pseudomonadati</taxon>
        <taxon>Bacteroidota</taxon>
        <taxon>Sphingobacteriia</taxon>
        <taxon>Sphingobacteriales</taxon>
        <taxon>Sphingobacteriaceae</taxon>
        <taxon>Mucilaginibacter</taxon>
    </lineage>
</organism>
<sequence>MKKVLLMLTAITMLFESCAVNKPITDDAAILNIHQQPYIVFGIGNWRPGYSILTLTDASHQYFTLKTVDNPSLKIGDVYQPQLISQSN</sequence>
<dbReference type="Proteomes" id="UP000632774">
    <property type="component" value="Unassembled WGS sequence"/>
</dbReference>
<evidence type="ECO:0000256" key="1">
    <source>
        <dbReference type="SAM" id="SignalP"/>
    </source>
</evidence>
<keyword evidence="1" id="KW-0732">Signal</keyword>
<keyword evidence="3" id="KW-1185">Reference proteome</keyword>